<proteinExistence type="inferred from homology"/>
<dbReference type="FunFam" id="2.70.170.10:FF:000028">
    <property type="entry name" value="AcetylCholine Receptor"/>
    <property type="match status" value="1"/>
</dbReference>
<dbReference type="CDD" id="cd18989">
    <property type="entry name" value="LGIC_ECD_cation"/>
    <property type="match status" value="1"/>
</dbReference>
<dbReference type="GO" id="GO:0005230">
    <property type="term" value="F:extracellular ligand-gated monoatomic ion channel activity"/>
    <property type="evidence" value="ECO:0007669"/>
    <property type="project" value="InterPro"/>
</dbReference>
<dbReference type="AlphaFoldDB" id="A0AAN8Q6U7"/>
<name>A0AAN8Q6U7_PATCE</name>
<feature type="domain" description="Neurotransmitter-gated ion-channel transmembrane" evidence="7">
    <location>
        <begin position="233"/>
        <end position="318"/>
    </location>
</feature>
<protein>
    <submittedName>
        <fullName evidence="9">Uncharacterized protein</fullName>
    </submittedName>
</protein>
<dbReference type="Proteomes" id="UP001347796">
    <property type="component" value="Unassembled WGS sequence"/>
</dbReference>
<keyword evidence="10" id="KW-1185">Reference proteome</keyword>
<evidence type="ECO:0000256" key="4">
    <source>
        <dbReference type="ARBA" id="ARBA00023136"/>
    </source>
</evidence>
<evidence type="ECO:0000256" key="2">
    <source>
        <dbReference type="ARBA" id="ARBA00022692"/>
    </source>
</evidence>
<organism evidence="9 10">
    <name type="scientific">Patella caerulea</name>
    <name type="common">Rayed Mediterranean limpet</name>
    <dbReference type="NCBI Taxonomy" id="87958"/>
    <lineage>
        <taxon>Eukaryota</taxon>
        <taxon>Metazoa</taxon>
        <taxon>Spiralia</taxon>
        <taxon>Lophotrochozoa</taxon>
        <taxon>Mollusca</taxon>
        <taxon>Gastropoda</taxon>
        <taxon>Patellogastropoda</taxon>
        <taxon>Patelloidea</taxon>
        <taxon>Patellidae</taxon>
        <taxon>Patella</taxon>
    </lineage>
</organism>
<evidence type="ECO:0000259" key="6">
    <source>
        <dbReference type="Pfam" id="PF02931"/>
    </source>
</evidence>
<dbReference type="InterPro" id="IPR006029">
    <property type="entry name" value="Neurotrans-gated_channel_TM"/>
</dbReference>
<keyword evidence="3 5" id="KW-1133">Transmembrane helix</keyword>
<evidence type="ECO:0000313" key="10">
    <source>
        <dbReference type="Proteomes" id="UP001347796"/>
    </source>
</evidence>
<feature type="chain" id="PRO_5044522610" evidence="5">
    <location>
        <begin position="24"/>
        <end position="391"/>
    </location>
</feature>
<dbReference type="SUPFAM" id="SSF90112">
    <property type="entry name" value="Neurotransmitter-gated ion-channel transmembrane pore"/>
    <property type="match status" value="1"/>
</dbReference>
<dbReference type="InterPro" id="IPR018000">
    <property type="entry name" value="Neurotransmitter_ion_chnl_CS"/>
</dbReference>
<evidence type="ECO:0000259" key="7">
    <source>
        <dbReference type="Pfam" id="PF02932"/>
    </source>
</evidence>
<dbReference type="SUPFAM" id="SSF63712">
    <property type="entry name" value="Nicotinic receptor ligand binding domain-like"/>
    <property type="match status" value="1"/>
</dbReference>
<feature type="transmembrane region" description="Helical" evidence="5">
    <location>
        <begin position="228"/>
        <end position="251"/>
    </location>
</feature>
<dbReference type="InterPro" id="IPR036719">
    <property type="entry name" value="Neuro-gated_channel_TM_sf"/>
</dbReference>
<feature type="signal peptide" evidence="5">
    <location>
        <begin position="1"/>
        <end position="23"/>
    </location>
</feature>
<dbReference type="Gene3D" id="2.70.170.10">
    <property type="entry name" value="Neurotransmitter-gated ion-channel ligand-binding domain"/>
    <property type="match status" value="1"/>
</dbReference>
<comment type="similarity">
    <text evidence="5">Belongs to the ligand-gated ion channel (TC 1.A.9) family.</text>
</comment>
<keyword evidence="2 5" id="KW-0812">Transmembrane</keyword>
<feature type="transmembrane region" description="Helical" evidence="5">
    <location>
        <begin position="258"/>
        <end position="279"/>
    </location>
</feature>
<dbReference type="Gene3D" id="1.20.58.390">
    <property type="entry name" value="Neurotransmitter-gated ion-channel transmembrane domain"/>
    <property type="match status" value="1"/>
</dbReference>
<evidence type="ECO:0000313" key="9">
    <source>
        <dbReference type="EMBL" id="KAK6189932.1"/>
    </source>
</evidence>
<feature type="domain" description="Neurotransmitter-gated ion-channel ligand-binding" evidence="6">
    <location>
        <begin position="30"/>
        <end position="226"/>
    </location>
</feature>
<dbReference type="EMBL" id="JAZGQO010000002">
    <property type="protein sequence ID" value="KAK6189932.1"/>
    <property type="molecule type" value="Genomic_DNA"/>
</dbReference>
<comment type="caution">
    <text evidence="9">The sequence shown here is derived from an EMBL/GenBank/DDBJ whole genome shotgun (WGS) entry which is preliminary data.</text>
</comment>
<dbReference type="PROSITE" id="PS00236">
    <property type="entry name" value="NEUROTR_ION_CHANNEL"/>
    <property type="match status" value="1"/>
</dbReference>
<dbReference type="CDD" id="cd19051">
    <property type="entry name" value="LGIC_TM_cation"/>
    <property type="match status" value="1"/>
</dbReference>
<dbReference type="PRINTS" id="PR00252">
    <property type="entry name" value="NRIONCHANNEL"/>
</dbReference>
<evidence type="ECO:0000256" key="1">
    <source>
        <dbReference type="ARBA" id="ARBA00004141"/>
    </source>
</evidence>
<feature type="transmembrane region" description="Helical" evidence="5">
    <location>
        <begin position="291"/>
        <end position="310"/>
    </location>
</feature>
<dbReference type="EMBL" id="JAZGQO010000006">
    <property type="protein sequence ID" value="KAK6184449.1"/>
    <property type="molecule type" value="Genomic_DNA"/>
</dbReference>
<keyword evidence="5" id="KW-0813">Transport</keyword>
<dbReference type="GO" id="GO:0016020">
    <property type="term" value="C:membrane"/>
    <property type="evidence" value="ECO:0007669"/>
    <property type="project" value="UniProtKB-SubCell"/>
</dbReference>
<keyword evidence="5" id="KW-0406">Ion transport</keyword>
<reference evidence="9 10" key="1">
    <citation type="submission" date="2024-01" db="EMBL/GenBank/DDBJ databases">
        <title>The genome of the rayed Mediterranean limpet Patella caerulea (Linnaeus, 1758).</title>
        <authorList>
            <person name="Anh-Thu Weber A."/>
            <person name="Halstead-Nussloch G."/>
        </authorList>
    </citation>
    <scope>NUCLEOTIDE SEQUENCE [LARGE SCALE GENOMIC DNA]</scope>
    <source>
        <strain evidence="9">AATW-2023a</strain>
        <tissue evidence="9">Whole specimen</tissue>
    </source>
</reference>
<gene>
    <name evidence="9" type="ORF">SNE40_001895</name>
    <name evidence="8" type="ORF">SNE40_006918</name>
</gene>
<comment type="subcellular location">
    <subcellularLocation>
        <location evidence="1">Membrane</location>
        <topology evidence="1">Multi-pass membrane protein</topology>
    </subcellularLocation>
</comment>
<keyword evidence="5" id="KW-0732">Signal</keyword>
<dbReference type="Pfam" id="PF02931">
    <property type="entry name" value="Neur_chan_LBD"/>
    <property type="match status" value="1"/>
</dbReference>
<sequence length="391" mass="44868">MRFFDFTHLCILTMTLLASRGYSATLADAKNLYDDIFRNYSADYRPNQNQSKNVYISLQIHPTNFLALDELKHSFSFNSWFNLSWVDEQLVWNPADHGNFKLIHTPSSKIWKPSLEILNSLTKREIFGDDQSKVDILNNGRVTWLPSAVVETACRVDVSFFPFDEQNCSVIIRSIYLSSEMWLDGKIVLRDFSDNGGWQLKDTDLSYIYNADYQSLIATFKMKRRPTFYVQTIILPIMVLSFLNVMTFWLPDDSGEKISFATSVLLSLTVFLSITSGLLPQTSDKPVSITIYISVLLGMSGLTVLVAILLQYRSAKKYREAIARNNGTGHPKIRYISDIVRFKMSKVEDINCSFDDMRSSRLDSALFGVFFTVWVLCSTLFLSQVYFQYSV</sequence>
<evidence type="ECO:0000256" key="3">
    <source>
        <dbReference type="ARBA" id="ARBA00022989"/>
    </source>
</evidence>
<dbReference type="InterPro" id="IPR006202">
    <property type="entry name" value="Neur_chan_lig-bd"/>
</dbReference>
<feature type="transmembrane region" description="Helical" evidence="5">
    <location>
        <begin position="365"/>
        <end position="387"/>
    </location>
</feature>
<dbReference type="InterPro" id="IPR038050">
    <property type="entry name" value="Neuro_actylchol_rec"/>
</dbReference>
<dbReference type="PANTHER" id="PTHR18945">
    <property type="entry name" value="NEUROTRANSMITTER GATED ION CHANNEL"/>
    <property type="match status" value="1"/>
</dbReference>
<evidence type="ECO:0000256" key="5">
    <source>
        <dbReference type="RuleBase" id="RU000687"/>
    </source>
</evidence>
<dbReference type="InterPro" id="IPR036734">
    <property type="entry name" value="Neur_chan_lig-bd_sf"/>
</dbReference>
<keyword evidence="4 5" id="KW-0472">Membrane</keyword>
<keyword evidence="5" id="KW-0407">Ion channel</keyword>
<accession>A0AAN8Q6U7</accession>
<evidence type="ECO:0000313" key="8">
    <source>
        <dbReference type="EMBL" id="KAK6184449.1"/>
    </source>
</evidence>
<dbReference type="GO" id="GO:0004888">
    <property type="term" value="F:transmembrane signaling receptor activity"/>
    <property type="evidence" value="ECO:0007669"/>
    <property type="project" value="InterPro"/>
</dbReference>
<dbReference type="Pfam" id="PF02932">
    <property type="entry name" value="Neur_chan_memb"/>
    <property type="match status" value="1"/>
</dbReference>
<dbReference type="InterPro" id="IPR006201">
    <property type="entry name" value="Neur_channel"/>
</dbReference>